<name>A0A368MYS3_9FLAO</name>
<gene>
    <name evidence="3" type="ORF">DQ356_09080</name>
</gene>
<reference evidence="3 4" key="1">
    <citation type="submission" date="2018-07" db="EMBL/GenBank/DDBJ databases">
        <title>Chryseobacterium lacus sp. nov., isolated from lake water.</title>
        <authorList>
            <person name="Li C.-M."/>
        </authorList>
    </citation>
    <scope>NUCLEOTIDE SEQUENCE [LARGE SCALE GENOMIC DNA]</scope>
    <source>
        <strain evidence="3 4">YLOS41</strain>
    </source>
</reference>
<keyword evidence="1 3" id="KW-0238">DNA-binding</keyword>
<comment type="caution">
    <text evidence="3">The sequence shown here is derived from an EMBL/GenBank/DDBJ whole genome shotgun (WGS) entry which is preliminary data.</text>
</comment>
<evidence type="ECO:0000259" key="2">
    <source>
        <dbReference type="Pfam" id="PF18291"/>
    </source>
</evidence>
<dbReference type="EMBL" id="QPIE01000006">
    <property type="protein sequence ID" value="RCU42475.1"/>
    <property type="molecule type" value="Genomic_DNA"/>
</dbReference>
<proteinExistence type="predicted"/>
<dbReference type="InterPro" id="IPR041607">
    <property type="entry name" value="HU-HIG"/>
</dbReference>
<feature type="domain" description="HU" evidence="2">
    <location>
        <begin position="5"/>
        <end position="104"/>
    </location>
</feature>
<evidence type="ECO:0000256" key="1">
    <source>
        <dbReference type="ARBA" id="ARBA00023125"/>
    </source>
</evidence>
<dbReference type="SUPFAM" id="SSF47729">
    <property type="entry name" value="IHF-like DNA-binding proteins"/>
    <property type="match status" value="1"/>
</dbReference>
<accession>A0A368MYS3</accession>
<dbReference type="InterPro" id="IPR010992">
    <property type="entry name" value="IHF-like_DNA-bd_dom_sf"/>
</dbReference>
<dbReference type="NCBIfam" id="TIGR01201">
    <property type="entry name" value="HU_rel"/>
    <property type="match status" value="1"/>
</dbReference>
<dbReference type="InterPro" id="IPR005902">
    <property type="entry name" value="HU_DNA-bd_put"/>
</dbReference>
<protein>
    <submittedName>
        <fullName evidence="3">DNA-binding protein</fullName>
    </submittedName>
</protein>
<evidence type="ECO:0000313" key="3">
    <source>
        <dbReference type="EMBL" id="RCU42475.1"/>
    </source>
</evidence>
<dbReference type="Pfam" id="PF18291">
    <property type="entry name" value="HU-HIG"/>
    <property type="match status" value="1"/>
</dbReference>
<organism evidence="3 4">
    <name type="scientific">Chryseobacterium lacus</name>
    <dbReference type="NCBI Taxonomy" id="2058346"/>
    <lineage>
        <taxon>Bacteria</taxon>
        <taxon>Pseudomonadati</taxon>
        <taxon>Bacteroidota</taxon>
        <taxon>Flavobacteriia</taxon>
        <taxon>Flavobacteriales</taxon>
        <taxon>Weeksellaceae</taxon>
        <taxon>Chryseobacterium group</taxon>
        <taxon>Chryseobacterium</taxon>
    </lineage>
</organism>
<dbReference type="AlphaFoldDB" id="A0A368MYS3"/>
<dbReference type="Proteomes" id="UP000252172">
    <property type="component" value="Unassembled WGS sequence"/>
</dbReference>
<dbReference type="GO" id="GO:0003677">
    <property type="term" value="F:DNA binding"/>
    <property type="evidence" value="ECO:0007669"/>
    <property type="project" value="UniProtKB-KW"/>
</dbReference>
<sequence length="107" mass="11754">MLSTAEKTGEIDFKTIAEELSNSSTLNSVDMRAVLYGLQNMLIKYLKNGYTVKFGDLGNFRPSLGGSGEDTPELLTANHVSKVKIIFSPSPNLKEVMKTVTLKKVNK</sequence>
<evidence type="ECO:0000313" key="4">
    <source>
        <dbReference type="Proteomes" id="UP000252172"/>
    </source>
</evidence>
<dbReference type="OrthoDB" id="9809801at2"/>
<keyword evidence="4" id="KW-1185">Reference proteome</keyword>